<dbReference type="GeneID" id="75912445"/>
<evidence type="ECO:0000256" key="1">
    <source>
        <dbReference type="SAM" id="SignalP"/>
    </source>
</evidence>
<feature type="chain" id="PRO_5042183006" description="Secreted protein" evidence="1">
    <location>
        <begin position="18"/>
        <end position="107"/>
    </location>
</feature>
<protein>
    <recommendedName>
        <fullName evidence="4">Secreted protein</fullName>
    </recommendedName>
</protein>
<sequence>MFRFSLFFYLLLRLLPALDLLPVCHQVLPRQVLDLLQVLLWVSDLLQADLVVLHLVSVLVCPHKDSHRLDVVVLHQECSTDRHPNNLKMTLYSPFLHDFFSEIFSLT</sequence>
<reference evidence="2" key="1">
    <citation type="submission" date="2021-06" db="EMBL/GenBank/DDBJ databases">
        <authorList>
            <consortium name="DOE Joint Genome Institute"/>
            <person name="Mondo S.J."/>
            <person name="Amses K.R."/>
            <person name="Simmons D.R."/>
            <person name="Longcore J.E."/>
            <person name="Seto K."/>
            <person name="Alves G.H."/>
            <person name="Bonds A.E."/>
            <person name="Quandt C.A."/>
            <person name="Davis W.J."/>
            <person name="Chang Y."/>
            <person name="Letcher P.M."/>
            <person name="Powell M.J."/>
            <person name="Kuo A."/>
            <person name="Labutti K."/>
            <person name="Pangilinan J."/>
            <person name="Andreopoulos W."/>
            <person name="Tritt A."/>
            <person name="Riley R."/>
            <person name="Hundley H."/>
            <person name="Johnson J."/>
            <person name="Lipzen A."/>
            <person name="Barry K."/>
            <person name="Berbee M.L."/>
            <person name="Buchler N.E."/>
            <person name="Grigoriev I.V."/>
            <person name="Spatafora J.W."/>
            <person name="Stajich J.E."/>
            <person name="James T.Y."/>
        </authorList>
    </citation>
    <scope>NUCLEOTIDE SEQUENCE</scope>
    <source>
        <strain evidence="2">AG</strain>
    </source>
</reference>
<gene>
    <name evidence="2" type="ORF">K450DRAFT_229502</name>
</gene>
<dbReference type="AlphaFoldDB" id="A0AAD5EF83"/>
<feature type="signal peptide" evidence="1">
    <location>
        <begin position="1"/>
        <end position="17"/>
    </location>
</feature>
<dbReference type="EMBL" id="MU620903">
    <property type="protein sequence ID" value="KAI8581846.1"/>
    <property type="molecule type" value="Genomic_DNA"/>
</dbReference>
<evidence type="ECO:0000313" key="3">
    <source>
        <dbReference type="Proteomes" id="UP001206595"/>
    </source>
</evidence>
<dbReference type="RefSeq" id="XP_051446850.1">
    <property type="nucleotide sequence ID" value="XM_051587098.1"/>
</dbReference>
<keyword evidence="1" id="KW-0732">Signal</keyword>
<reference evidence="2" key="2">
    <citation type="journal article" date="2022" name="Proc. Natl. Acad. Sci. U.S.A.">
        <title>Diploid-dominant life cycles characterize the early evolution of Fungi.</title>
        <authorList>
            <person name="Amses K.R."/>
            <person name="Simmons D.R."/>
            <person name="Longcore J.E."/>
            <person name="Mondo S.J."/>
            <person name="Seto K."/>
            <person name="Jeronimo G.H."/>
            <person name="Bonds A.E."/>
            <person name="Quandt C.A."/>
            <person name="Davis W.J."/>
            <person name="Chang Y."/>
            <person name="Federici B.A."/>
            <person name="Kuo A."/>
            <person name="LaButti K."/>
            <person name="Pangilinan J."/>
            <person name="Andreopoulos W."/>
            <person name="Tritt A."/>
            <person name="Riley R."/>
            <person name="Hundley H."/>
            <person name="Johnson J."/>
            <person name="Lipzen A."/>
            <person name="Barry K."/>
            <person name="Lang B.F."/>
            <person name="Cuomo C.A."/>
            <person name="Buchler N.E."/>
            <person name="Grigoriev I.V."/>
            <person name="Spatafora J.W."/>
            <person name="Stajich J.E."/>
            <person name="James T.Y."/>
        </authorList>
    </citation>
    <scope>NUCLEOTIDE SEQUENCE</scope>
    <source>
        <strain evidence="2">AG</strain>
    </source>
</reference>
<keyword evidence="3" id="KW-1185">Reference proteome</keyword>
<comment type="caution">
    <text evidence="2">The sequence shown here is derived from an EMBL/GenBank/DDBJ whole genome shotgun (WGS) entry which is preliminary data.</text>
</comment>
<proteinExistence type="predicted"/>
<name>A0AAD5EF83_UMBRA</name>
<accession>A0AAD5EF83</accession>
<dbReference type="Proteomes" id="UP001206595">
    <property type="component" value="Unassembled WGS sequence"/>
</dbReference>
<evidence type="ECO:0000313" key="2">
    <source>
        <dbReference type="EMBL" id="KAI8581846.1"/>
    </source>
</evidence>
<evidence type="ECO:0008006" key="4">
    <source>
        <dbReference type="Google" id="ProtNLM"/>
    </source>
</evidence>
<organism evidence="2 3">
    <name type="scientific">Umbelopsis ramanniana AG</name>
    <dbReference type="NCBI Taxonomy" id="1314678"/>
    <lineage>
        <taxon>Eukaryota</taxon>
        <taxon>Fungi</taxon>
        <taxon>Fungi incertae sedis</taxon>
        <taxon>Mucoromycota</taxon>
        <taxon>Mucoromycotina</taxon>
        <taxon>Umbelopsidomycetes</taxon>
        <taxon>Umbelopsidales</taxon>
        <taxon>Umbelopsidaceae</taxon>
        <taxon>Umbelopsis</taxon>
    </lineage>
</organism>